<organism evidence="1">
    <name type="scientific">Anguilla anguilla</name>
    <name type="common">European freshwater eel</name>
    <name type="synonym">Muraena anguilla</name>
    <dbReference type="NCBI Taxonomy" id="7936"/>
    <lineage>
        <taxon>Eukaryota</taxon>
        <taxon>Metazoa</taxon>
        <taxon>Chordata</taxon>
        <taxon>Craniata</taxon>
        <taxon>Vertebrata</taxon>
        <taxon>Euteleostomi</taxon>
        <taxon>Actinopterygii</taxon>
        <taxon>Neopterygii</taxon>
        <taxon>Teleostei</taxon>
        <taxon>Anguilliformes</taxon>
        <taxon>Anguillidae</taxon>
        <taxon>Anguilla</taxon>
    </lineage>
</organism>
<accession>A0A0E9W7Z4</accession>
<dbReference type="EMBL" id="GBXM01022872">
    <property type="protein sequence ID" value="JAH85705.1"/>
    <property type="molecule type" value="Transcribed_RNA"/>
</dbReference>
<reference evidence="1" key="2">
    <citation type="journal article" date="2015" name="Fish Shellfish Immunol.">
        <title>Early steps in the European eel (Anguilla anguilla)-Vibrio vulnificus interaction in the gills: Role of the RtxA13 toxin.</title>
        <authorList>
            <person name="Callol A."/>
            <person name="Pajuelo D."/>
            <person name="Ebbesson L."/>
            <person name="Teles M."/>
            <person name="MacKenzie S."/>
            <person name="Amaro C."/>
        </authorList>
    </citation>
    <scope>NUCLEOTIDE SEQUENCE</scope>
</reference>
<reference evidence="1" key="1">
    <citation type="submission" date="2014-11" db="EMBL/GenBank/DDBJ databases">
        <authorList>
            <person name="Amaro Gonzalez C."/>
        </authorList>
    </citation>
    <scope>NUCLEOTIDE SEQUENCE</scope>
</reference>
<proteinExistence type="predicted"/>
<name>A0A0E9W7Z4_ANGAN</name>
<sequence>MINNAIYSILLGMLDKILLYESILGTKRMYYLIP</sequence>
<evidence type="ECO:0000313" key="1">
    <source>
        <dbReference type="EMBL" id="JAH85705.1"/>
    </source>
</evidence>
<dbReference type="AlphaFoldDB" id="A0A0E9W7Z4"/>
<protein>
    <submittedName>
        <fullName evidence="1">Uncharacterized protein</fullName>
    </submittedName>
</protein>